<dbReference type="KEGG" id="pda:120104338"/>
<feature type="region of interest" description="Disordered" evidence="1">
    <location>
        <begin position="1"/>
        <end position="240"/>
    </location>
</feature>
<dbReference type="RefSeq" id="XP_038971191.1">
    <property type="nucleotide sequence ID" value="XM_039115263.1"/>
</dbReference>
<accession>A0A8B8ZAU0</accession>
<dbReference type="Proteomes" id="UP000228380">
    <property type="component" value="Chromosome 17"/>
</dbReference>
<reference evidence="3" key="2">
    <citation type="submission" date="2025-08" db="UniProtKB">
        <authorList>
            <consortium name="RefSeq"/>
        </authorList>
    </citation>
    <scope>IDENTIFICATION</scope>
    <source>
        <tissue evidence="3">Young leaves</tissue>
    </source>
</reference>
<feature type="compositionally biased region" description="Basic and acidic residues" evidence="1">
    <location>
        <begin position="267"/>
        <end position="285"/>
    </location>
</feature>
<evidence type="ECO:0000313" key="2">
    <source>
        <dbReference type="Proteomes" id="UP000228380"/>
    </source>
</evidence>
<dbReference type="AlphaFoldDB" id="A0A8B8ZAU0"/>
<sequence length="404" mass="41479">MGKLSVDVPDCMTGDGKRSGVEGLYGPWLVTNRIGPFSRASRKKEAPGSGARKKPVISPPSPGLTGDTQATAASPVDLDGWQKPSKVARRRTPEKDVSAASAGVTMGETSQLGSRSKLEAESGAGSDSSRAAPYQGRSEVRPSSSDGLRRGGPGLSPLKRSRSPTRIQSGEGSIGGPLRPKGGKMPSFAKGGRPVLRRRSKSSPPPLAPVHGRPPRAEHPVVPGGGSSRHGVEEPHGRRLLRALSVAAGLSEQAPAATLGPSPVEAAARRVDGDGGFDAGREKEVSSSSPDSISCHMARLNSPSPIVLNKGKGKLVDSMEENNPDDGGRELGESVACGTGSMGTVDHMAQGNSGGQHLQIFLQMMASAKGVNRESQGIEERMVVDTGGSISTGDAGCAVSSGDL</sequence>
<evidence type="ECO:0000256" key="1">
    <source>
        <dbReference type="SAM" id="MobiDB-lite"/>
    </source>
</evidence>
<gene>
    <name evidence="3" type="primary">LOC120104338</name>
</gene>
<feature type="region of interest" description="Disordered" evidence="1">
    <location>
        <begin position="385"/>
        <end position="404"/>
    </location>
</feature>
<name>A0A8B8ZAU0_PHODC</name>
<organism evidence="2 3">
    <name type="scientific">Phoenix dactylifera</name>
    <name type="common">Date palm</name>
    <dbReference type="NCBI Taxonomy" id="42345"/>
    <lineage>
        <taxon>Eukaryota</taxon>
        <taxon>Viridiplantae</taxon>
        <taxon>Streptophyta</taxon>
        <taxon>Embryophyta</taxon>
        <taxon>Tracheophyta</taxon>
        <taxon>Spermatophyta</taxon>
        <taxon>Magnoliopsida</taxon>
        <taxon>Liliopsida</taxon>
        <taxon>Arecaceae</taxon>
        <taxon>Coryphoideae</taxon>
        <taxon>Phoeniceae</taxon>
        <taxon>Phoenix</taxon>
    </lineage>
</organism>
<reference evidence="2" key="1">
    <citation type="journal article" date="2019" name="Nat. Commun.">
        <title>Genome-wide association mapping of date palm fruit traits.</title>
        <authorList>
            <person name="Hazzouri K.M."/>
            <person name="Gros-Balthazard M."/>
            <person name="Flowers J.M."/>
            <person name="Copetti D."/>
            <person name="Lemansour A."/>
            <person name="Lebrun M."/>
            <person name="Masmoudi K."/>
            <person name="Ferrand S."/>
            <person name="Dhar M.I."/>
            <person name="Fresquez Z.A."/>
            <person name="Rosas U."/>
            <person name="Zhang J."/>
            <person name="Talag J."/>
            <person name="Lee S."/>
            <person name="Kudrna D."/>
            <person name="Powell R.F."/>
            <person name="Leitch I.J."/>
            <person name="Krueger R.R."/>
            <person name="Wing R.A."/>
            <person name="Amiri K.M.A."/>
            <person name="Purugganan M.D."/>
        </authorList>
    </citation>
    <scope>NUCLEOTIDE SEQUENCE [LARGE SCALE GENOMIC DNA]</scope>
    <source>
        <strain evidence="2">cv. Khalas</strain>
    </source>
</reference>
<keyword evidence="2" id="KW-1185">Reference proteome</keyword>
<feature type="region of interest" description="Disordered" evidence="1">
    <location>
        <begin position="253"/>
        <end position="294"/>
    </location>
</feature>
<dbReference type="GeneID" id="120104338"/>
<proteinExistence type="predicted"/>
<protein>
    <submittedName>
        <fullName evidence="3">Uncharacterized protein LOC120104338</fullName>
    </submittedName>
</protein>
<evidence type="ECO:0000313" key="3">
    <source>
        <dbReference type="RefSeq" id="XP_038971191.1"/>
    </source>
</evidence>